<dbReference type="OMA" id="QQYDEFA"/>
<dbReference type="SUPFAM" id="SSF51556">
    <property type="entry name" value="Metallo-dependent hydrolases"/>
    <property type="match status" value="1"/>
</dbReference>
<dbReference type="AlphaFoldDB" id="A0A3P6TYP2"/>
<evidence type="ECO:0000313" key="2">
    <source>
        <dbReference type="Proteomes" id="UP000277928"/>
    </source>
</evidence>
<keyword evidence="2" id="KW-1185">Reference proteome</keyword>
<proteinExistence type="predicted"/>
<accession>A0A3P6TYP2</accession>
<gene>
    <name evidence="1" type="ORF">NLS_LOCUS8713</name>
</gene>
<name>A0A3P6TYP2_LITSI</name>
<dbReference type="Gene3D" id="3.20.20.140">
    <property type="entry name" value="Metal-dependent hydrolases"/>
    <property type="match status" value="1"/>
</dbReference>
<dbReference type="EMBL" id="UYRX01001166">
    <property type="protein sequence ID" value="VDK88519.1"/>
    <property type="molecule type" value="Genomic_DNA"/>
</dbReference>
<dbReference type="STRING" id="42156.A0A3P6TYP2"/>
<evidence type="ECO:0000313" key="1">
    <source>
        <dbReference type="EMBL" id="VDK88519.1"/>
    </source>
</evidence>
<dbReference type="InterPro" id="IPR032466">
    <property type="entry name" value="Metal_Hydrolase"/>
</dbReference>
<dbReference type="Proteomes" id="UP000277928">
    <property type="component" value="Unassembled WGS sequence"/>
</dbReference>
<protein>
    <submittedName>
        <fullName evidence="1">Uncharacterized protein</fullName>
    </submittedName>
</protein>
<reference evidence="1 2" key="1">
    <citation type="submission" date="2018-08" db="EMBL/GenBank/DDBJ databases">
        <authorList>
            <person name="Laetsch R D."/>
            <person name="Stevens L."/>
            <person name="Kumar S."/>
            <person name="Blaxter L. M."/>
        </authorList>
    </citation>
    <scope>NUCLEOTIDE SEQUENCE [LARGE SCALE GENOMIC DNA]</scope>
</reference>
<sequence length="278" mass="32468">MIDLKLFCKEMPKCEFNVRWEACIGRSGLRSLEEHRRVIGKPELTTEQRKLLWAYGKPRDMKDLTFDHNMADMIDLYCTEHDQDSDRLYQRVITVDIIKYFYADNVVYLELHVKPRTSKELSPELFLRKIIQAISFAKLSHDNITIKVLLIAEVEESIEKVREVIDLLLIFGKTHRNQNSPDGEIIHGVEIIFANVNDDDMRQLKKMVEYVRQESDLVIVFNLAKVCNNANLLYNILLLRPDRLCNVEILSQNENKIDEHVLVDRLLAMKLPIGDDDA</sequence>
<dbReference type="OrthoDB" id="272271at2759"/>
<organism evidence="1 2">
    <name type="scientific">Litomosoides sigmodontis</name>
    <name type="common">Filarial nematode worm</name>
    <dbReference type="NCBI Taxonomy" id="42156"/>
    <lineage>
        <taxon>Eukaryota</taxon>
        <taxon>Metazoa</taxon>
        <taxon>Ecdysozoa</taxon>
        <taxon>Nematoda</taxon>
        <taxon>Chromadorea</taxon>
        <taxon>Rhabditida</taxon>
        <taxon>Spirurina</taxon>
        <taxon>Spiruromorpha</taxon>
        <taxon>Filarioidea</taxon>
        <taxon>Onchocercidae</taxon>
        <taxon>Litomosoides</taxon>
    </lineage>
</organism>